<name>A0A812IDB7_9DINO</name>
<keyword evidence="3" id="KW-1185">Reference proteome</keyword>
<comment type="caution">
    <text evidence="2">The sequence shown here is derived from an EMBL/GenBank/DDBJ whole genome shotgun (WGS) entry which is preliminary data.</text>
</comment>
<evidence type="ECO:0000256" key="1">
    <source>
        <dbReference type="SAM" id="MobiDB-lite"/>
    </source>
</evidence>
<evidence type="ECO:0000313" key="3">
    <source>
        <dbReference type="Proteomes" id="UP000604046"/>
    </source>
</evidence>
<dbReference type="AlphaFoldDB" id="A0A812IDB7"/>
<feature type="compositionally biased region" description="Basic and acidic residues" evidence="1">
    <location>
        <begin position="129"/>
        <end position="155"/>
    </location>
</feature>
<sequence length="171" mass="18818">MCCLPVAEARGGLGGQGITDFSRVRRGLKSGSTFFHLPGFAVLQSRARNIRFYQLKIAVQVDDYVLLPDIAGDRAAIAELDRANVAAIHLPQSTCLLLKVVRLTNTVDKKDEGFSPQLSWHTRCQSSSLHREGNQHTLGSERGRTAEQSRVEQRGSEPATPKMTTLCTRVT</sequence>
<organism evidence="2 3">
    <name type="scientific">Symbiodinium natans</name>
    <dbReference type="NCBI Taxonomy" id="878477"/>
    <lineage>
        <taxon>Eukaryota</taxon>
        <taxon>Sar</taxon>
        <taxon>Alveolata</taxon>
        <taxon>Dinophyceae</taxon>
        <taxon>Suessiales</taxon>
        <taxon>Symbiodiniaceae</taxon>
        <taxon>Symbiodinium</taxon>
    </lineage>
</organism>
<proteinExistence type="predicted"/>
<evidence type="ECO:0000313" key="2">
    <source>
        <dbReference type="EMBL" id="CAE7031099.1"/>
    </source>
</evidence>
<dbReference type="Proteomes" id="UP000604046">
    <property type="component" value="Unassembled WGS sequence"/>
</dbReference>
<dbReference type="EMBL" id="CAJNDS010000227">
    <property type="protein sequence ID" value="CAE7031099.1"/>
    <property type="molecule type" value="Genomic_DNA"/>
</dbReference>
<feature type="region of interest" description="Disordered" evidence="1">
    <location>
        <begin position="125"/>
        <end position="171"/>
    </location>
</feature>
<reference evidence="2" key="1">
    <citation type="submission" date="2021-02" db="EMBL/GenBank/DDBJ databases">
        <authorList>
            <person name="Dougan E. K."/>
            <person name="Rhodes N."/>
            <person name="Thang M."/>
            <person name="Chan C."/>
        </authorList>
    </citation>
    <scope>NUCLEOTIDE SEQUENCE</scope>
</reference>
<gene>
    <name evidence="2" type="ORF">SNAT2548_LOCUS3756</name>
</gene>
<protein>
    <submittedName>
        <fullName evidence="2">Uncharacterized protein</fullName>
    </submittedName>
</protein>
<feature type="compositionally biased region" description="Polar residues" evidence="1">
    <location>
        <begin position="162"/>
        <end position="171"/>
    </location>
</feature>
<accession>A0A812IDB7</accession>